<organism evidence="3 4">
    <name type="scientific">Vibrio hippocampi</name>
    <dbReference type="NCBI Taxonomy" id="654686"/>
    <lineage>
        <taxon>Bacteria</taxon>
        <taxon>Pseudomonadati</taxon>
        <taxon>Pseudomonadota</taxon>
        <taxon>Gammaproteobacteria</taxon>
        <taxon>Vibrionales</taxon>
        <taxon>Vibrionaceae</taxon>
        <taxon>Vibrio</taxon>
    </lineage>
</organism>
<feature type="coiled-coil region" evidence="1">
    <location>
        <begin position="194"/>
        <end position="229"/>
    </location>
</feature>
<evidence type="ECO:0000313" key="4">
    <source>
        <dbReference type="Proteomes" id="UP000838160"/>
    </source>
</evidence>
<reference evidence="3" key="1">
    <citation type="submission" date="2021-12" db="EMBL/GenBank/DDBJ databases">
        <authorList>
            <person name="Rodrigo-Torres L."/>
            <person name="Arahal R. D."/>
            <person name="Lucena T."/>
        </authorList>
    </citation>
    <scope>NUCLEOTIDE SEQUENCE</scope>
    <source>
        <strain evidence="3">CECT 8226</strain>
    </source>
</reference>
<feature type="signal peptide" evidence="2">
    <location>
        <begin position="1"/>
        <end position="25"/>
    </location>
</feature>
<comment type="caution">
    <text evidence="3">The sequence shown here is derived from an EMBL/GenBank/DDBJ whole genome shotgun (WGS) entry which is preliminary data.</text>
</comment>
<evidence type="ECO:0000313" key="3">
    <source>
        <dbReference type="EMBL" id="CAH0526710.1"/>
    </source>
</evidence>
<proteinExistence type="predicted"/>
<protein>
    <recommendedName>
        <fullName evidence="5">Chemotaxis protein</fullName>
    </recommendedName>
</protein>
<keyword evidence="2" id="KW-0732">Signal</keyword>
<evidence type="ECO:0008006" key="5">
    <source>
        <dbReference type="Google" id="ProtNLM"/>
    </source>
</evidence>
<evidence type="ECO:0000256" key="2">
    <source>
        <dbReference type="SAM" id="SignalP"/>
    </source>
</evidence>
<keyword evidence="4" id="KW-1185">Reference proteome</keyword>
<dbReference type="Proteomes" id="UP000838160">
    <property type="component" value="Unassembled WGS sequence"/>
</dbReference>
<keyword evidence="1" id="KW-0175">Coiled coil</keyword>
<dbReference type="Pfam" id="PF11101">
    <property type="entry name" value="DUF2884"/>
    <property type="match status" value="1"/>
</dbReference>
<dbReference type="InterPro" id="IPR021307">
    <property type="entry name" value="DUF2884"/>
</dbReference>
<sequence length="255" mass="29125">MKFVKALSSSTLLLGLALMSSKASALEACRVDIKNEVHLDGQQVEIVGESNSKVLIDKDNNLHINGKKIELDQLQQDALEAYRQNMNKHLPQAKKLAENGLALSHDIIDDVAASFDNSEAFQNVKQVITEFFNDVSSRYQQGDEFVLKSEAFSSFMDNWQQDFAKARESFDKEFFASAFQVMQEKMQQDGSFNLTELQNQWSELQAQLADTYQQQSKQLQQEAKDYCDSLDDVATQEQELQRKIPELKDYQVFTI</sequence>
<name>A0ABN8DIW2_9VIBR</name>
<dbReference type="RefSeq" id="WP_237484962.1">
    <property type="nucleotide sequence ID" value="NZ_CAKLCM010000002.1"/>
</dbReference>
<gene>
    <name evidence="3" type="ORF">VHP8226_02082</name>
</gene>
<feature type="chain" id="PRO_5045788715" description="Chemotaxis protein" evidence="2">
    <location>
        <begin position="26"/>
        <end position="255"/>
    </location>
</feature>
<dbReference type="EMBL" id="CAKLCM010000002">
    <property type="protein sequence ID" value="CAH0526710.1"/>
    <property type="molecule type" value="Genomic_DNA"/>
</dbReference>
<evidence type="ECO:0000256" key="1">
    <source>
        <dbReference type="SAM" id="Coils"/>
    </source>
</evidence>
<accession>A0ABN8DIW2</accession>